<keyword evidence="9 17" id="KW-1133">Transmembrane helix</keyword>
<keyword evidence="20" id="KW-1185">Reference proteome</keyword>
<dbReference type="InterPro" id="IPR027417">
    <property type="entry name" value="P-loop_NTPase"/>
</dbReference>
<name>A0A940SI89_9BACI</name>
<feature type="binding site" evidence="16">
    <location>
        <position position="25"/>
    </location>
    <ligand>
        <name>Mg(2+)</name>
        <dbReference type="ChEBI" id="CHEBI:18420"/>
        <label>2</label>
    </ligand>
</feature>
<dbReference type="InterPro" id="IPR050860">
    <property type="entry name" value="FeoB_GTPase"/>
</dbReference>
<feature type="binding site" evidence="15">
    <location>
        <begin position="54"/>
        <end position="57"/>
    </location>
    <ligand>
        <name>GTP</name>
        <dbReference type="ChEBI" id="CHEBI:37565"/>
        <label>1</label>
    </ligand>
</feature>
<keyword evidence="4" id="KW-1003">Cell membrane</keyword>
<evidence type="ECO:0000256" key="3">
    <source>
        <dbReference type="ARBA" id="ARBA00022448"/>
    </source>
</evidence>
<protein>
    <recommendedName>
        <fullName evidence="14 17">Ferrous iron transport protein B</fullName>
    </recommendedName>
</protein>
<feature type="domain" description="FeoB-type G" evidence="18">
    <location>
        <begin position="3"/>
        <end position="163"/>
    </location>
</feature>
<evidence type="ECO:0000256" key="8">
    <source>
        <dbReference type="ARBA" id="ARBA00022741"/>
    </source>
</evidence>
<evidence type="ECO:0000256" key="10">
    <source>
        <dbReference type="ARBA" id="ARBA00023004"/>
    </source>
</evidence>
<keyword evidence="10 17" id="KW-0408">Iron</keyword>
<feature type="transmembrane region" description="Helical" evidence="17">
    <location>
        <begin position="456"/>
        <end position="476"/>
    </location>
</feature>
<dbReference type="SUPFAM" id="SSF52540">
    <property type="entry name" value="P-loop containing nucleoside triphosphate hydrolases"/>
    <property type="match status" value="1"/>
</dbReference>
<evidence type="ECO:0000256" key="11">
    <source>
        <dbReference type="ARBA" id="ARBA00023065"/>
    </source>
</evidence>
<feature type="transmembrane region" description="Helical" evidence="17">
    <location>
        <begin position="284"/>
        <end position="302"/>
    </location>
</feature>
<dbReference type="InterPro" id="IPR011640">
    <property type="entry name" value="Fe2_transport_prot_B_C"/>
</dbReference>
<dbReference type="Proteomes" id="UP000682134">
    <property type="component" value="Unassembled WGS sequence"/>
</dbReference>
<evidence type="ECO:0000256" key="7">
    <source>
        <dbReference type="ARBA" id="ARBA00022692"/>
    </source>
</evidence>
<keyword evidence="8 15" id="KW-0547">Nucleotide-binding</keyword>
<evidence type="ECO:0000256" key="5">
    <source>
        <dbReference type="ARBA" id="ARBA00022496"/>
    </source>
</evidence>
<dbReference type="InterPro" id="IPR011642">
    <property type="entry name" value="Gate_dom"/>
</dbReference>
<evidence type="ECO:0000256" key="2">
    <source>
        <dbReference type="ARBA" id="ARBA00004429"/>
    </source>
</evidence>
<sequence length="670" mass="74138">MNKLEIGLIGNPNTGKTSLFNSLTGTYNYVGNWSGVTVEKKVGTLKEINGDLIDLPGVYSLNPLTKDEQVATNYFLNENFDSVINIIDASQLERNLHLTLQIAEYGKPFMIGLNMIDVALRSGMKIDVEKLSSKLGVPIIPLVARTGKGITDLLSILKNNEVKNPNTQLVTFDDEIEQIITDIMVILPKNLPGNARWYAIQILEENEPVLNYLNELVPISSFEKHINQAITFVKEHSSAKSFKQYAHQSRRKAILHLIDDCVIKENTRNISLSSKIDKIVTHKVLGIPIFLFLMFIMFKFTFDWIGTPLSDTLDSFISGPVTDFATRLLQDIGASDFIKAVILNGIIAGVGGVLVFVPQIFILFFFISLLEDSGYMARVATVMDVLMEKVGLNGKAFIPMIIGLGCNVPGIMAARTIEQPRERLLTIILTPLMSCSARLSVYSLFVAAFFKENQAIVVFSLYLLGIITALLLAVIFSKTIFKKEQSYFIMELPPYRKPQWISLFRSTWDKGKGFVKKAGTFIFGGSVAIWFLSYTGPGGFNVPLDHSYLAKIGGFIAPIFEPIGFGTWQAGASLITGFLAKEVVVSTMNIIYHAPNMASLTHVIGGAFTPLSAYSFLVFILLYIPCLATVAVIKKESGSTKWTIFSMIYSFVIAYILSALIYGIGTLLGY</sequence>
<feature type="transmembrane region" description="Helical" evidence="17">
    <location>
        <begin position="424"/>
        <end position="450"/>
    </location>
</feature>
<dbReference type="FunFam" id="3.40.50.300:FF:000426">
    <property type="entry name" value="Ferrous iron transport protein B"/>
    <property type="match status" value="1"/>
</dbReference>
<evidence type="ECO:0000256" key="17">
    <source>
        <dbReference type="RuleBase" id="RU362098"/>
    </source>
</evidence>
<feature type="binding site" evidence="15">
    <location>
        <begin position="10"/>
        <end position="17"/>
    </location>
    <ligand>
        <name>GTP</name>
        <dbReference type="ChEBI" id="CHEBI:37565"/>
        <label>1</label>
    </ligand>
</feature>
<keyword evidence="5 17" id="KW-0410">Iron transport</keyword>
<dbReference type="GO" id="GO:0015093">
    <property type="term" value="F:ferrous iron transmembrane transporter activity"/>
    <property type="evidence" value="ECO:0007669"/>
    <property type="project" value="UniProtKB-UniRule"/>
</dbReference>
<evidence type="ECO:0000256" key="12">
    <source>
        <dbReference type="ARBA" id="ARBA00023134"/>
    </source>
</evidence>
<dbReference type="InterPro" id="IPR030389">
    <property type="entry name" value="G_FEOB_dom"/>
</dbReference>
<organism evidence="19 20">
    <name type="scientific">Gottfriedia endophytica</name>
    <dbReference type="NCBI Taxonomy" id="2820819"/>
    <lineage>
        <taxon>Bacteria</taxon>
        <taxon>Bacillati</taxon>
        <taxon>Bacillota</taxon>
        <taxon>Bacilli</taxon>
        <taxon>Bacillales</taxon>
        <taxon>Bacillaceae</taxon>
        <taxon>Gottfriedia</taxon>
    </lineage>
</organism>
<evidence type="ECO:0000259" key="18">
    <source>
        <dbReference type="PROSITE" id="PS51711"/>
    </source>
</evidence>
<evidence type="ECO:0000256" key="4">
    <source>
        <dbReference type="ARBA" id="ARBA00022475"/>
    </source>
</evidence>
<dbReference type="Pfam" id="PF07670">
    <property type="entry name" value="Gate"/>
    <property type="match status" value="2"/>
</dbReference>
<evidence type="ECO:0000256" key="1">
    <source>
        <dbReference type="ARBA" id="ARBA00003926"/>
    </source>
</evidence>
<feature type="binding site" evidence="15">
    <location>
        <begin position="114"/>
        <end position="117"/>
    </location>
    <ligand>
        <name>GTP</name>
        <dbReference type="ChEBI" id="CHEBI:37565"/>
        <label>1</label>
    </ligand>
</feature>
<dbReference type="GO" id="GO:0046872">
    <property type="term" value="F:metal ion binding"/>
    <property type="evidence" value="ECO:0007669"/>
    <property type="project" value="UniProtKB-KW"/>
</dbReference>
<accession>A0A940SI89</accession>
<dbReference type="Gene3D" id="3.40.50.300">
    <property type="entry name" value="P-loop containing nucleotide triphosphate hydrolases"/>
    <property type="match status" value="1"/>
</dbReference>
<feature type="transmembrane region" description="Helical" evidence="17">
    <location>
        <begin position="514"/>
        <end position="534"/>
    </location>
</feature>
<feature type="transmembrane region" description="Helical" evidence="17">
    <location>
        <begin position="396"/>
        <end position="417"/>
    </location>
</feature>
<dbReference type="InterPro" id="IPR005225">
    <property type="entry name" value="Small_GTP-bd"/>
</dbReference>
<feature type="binding site" evidence="16">
    <location>
        <position position="22"/>
    </location>
    <ligand>
        <name>Mg(2+)</name>
        <dbReference type="ChEBI" id="CHEBI:18420"/>
        <label>1</label>
    </ligand>
</feature>
<dbReference type="PROSITE" id="PS51711">
    <property type="entry name" value="G_FEOB"/>
    <property type="match status" value="1"/>
</dbReference>
<dbReference type="NCBIfam" id="TIGR00437">
    <property type="entry name" value="feoB"/>
    <property type="match status" value="1"/>
</dbReference>
<keyword evidence="16" id="KW-0479">Metal-binding</keyword>
<dbReference type="Gene3D" id="1.10.287.1770">
    <property type="match status" value="1"/>
</dbReference>
<dbReference type="Pfam" id="PF17910">
    <property type="entry name" value="FeoB_Cyto"/>
    <property type="match status" value="1"/>
</dbReference>
<dbReference type="Pfam" id="PF02421">
    <property type="entry name" value="FeoB_N"/>
    <property type="match status" value="1"/>
</dbReference>
<feature type="binding site" evidence="16">
    <location>
        <position position="21"/>
    </location>
    <ligand>
        <name>Mg(2+)</name>
        <dbReference type="ChEBI" id="CHEBI:18420"/>
        <label>2</label>
    </ligand>
</feature>
<keyword evidence="13 17" id="KW-0472">Membrane</keyword>
<comment type="caution">
    <text evidence="19">The sequence shown here is derived from an EMBL/GenBank/DDBJ whole genome shotgun (WGS) entry which is preliminary data.</text>
</comment>
<comment type="similarity">
    <text evidence="17">Belongs to the TRAFAC class TrmE-Era-EngA-EngB-Septin-like GTPase superfamily. FeoB GTPase (TC 9.A.8) family.</text>
</comment>
<dbReference type="GO" id="GO:0005525">
    <property type="term" value="F:GTP binding"/>
    <property type="evidence" value="ECO:0007669"/>
    <property type="project" value="UniProtKB-KW"/>
</dbReference>
<comment type="function">
    <text evidence="1 17">Probable transporter of a GTP-driven Fe(2+) uptake system.</text>
</comment>
<keyword evidence="16" id="KW-0460">Magnesium</keyword>
<keyword evidence="12 15" id="KW-0342">GTP-binding</keyword>
<feature type="transmembrane region" description="Helical" evidence="17">
    <location>
        <begin position="613"/>
        <end position="633"/>
    </location>
</feature>
<dbReference type="GO" id="GO:0005886">
    <property type="term" value="C:plasma membrane"/>
    <property type="evidence" value="ECO:0007669"/>
    <property type="project" value="UniProtKB-SubCell"/>
</dbReference>
<feature type="binding site" evidence="15">
    <location>
        <begin position="35"/>
        <end position="39"/>
    </location>
    <ligand>
        <name>GTP</name>
        <dbReference type="ChEBI" id="CHEBI:37565"/>
        <label>2</label>
    </ligand>
</feature>
<evidence type="ECO:0000313" key="20">
    <source>
        <dbReference type="Proteomes" id="UP000682134"/>
    </source>
</evidence>
<keyword evidence="3 17" id="KW-0813">Transport</keyword>
<proteinExistence type="inferred from homology"/>
<dbReference type="CDD" id="cd01879">
    <property type="entry name" value="FeoB"/>
    <property type="match status" value="1"/>
</dbReference>
<evidence type="ECO:0000313" key="19">
    <source>
        <dbReference type="EMBL" id="MBP0724745.1"/>
    </source>
</evidence>
<feature type="transmembrane region" description="Helical" evidence="17">
    <location>
        <begin position="645"/>
        <end position="665"/>
    </location>
</feature>
<keyword evidence="6" id="KW-0997">Cell inner membrane</keyword>
<feature type="transmembrane region" description="Helical" evidence="17">
    <location>
        <begin position="341"/>
        <end position="367"/>
    </location>
</feature>
<dbReference type="PANTHER" id="PTHR43185">
    <property type="entry name" value="FERROUS IRON TRANSPORT PROTEIN B"/>
    <property type="match status" value="1"/>
</dbReference>
<dbReference type="RefSeq" id="WP_209403576.1">
    <property type="nucleotide sequence ID" value="NZ_JAGIYQ010000003.1"/>
</dbReference>
<keyword evidence="7 17" id="KW-0812">Transmembrane</keyword>
<dbReference type="PANTHER" id="PTHR43185:SF1">
    <property type="entry name" value="FE(2+) TRANSPORTER FEOB"/>
    <property type="match status" value="1"/>
</dbReference>
<evidence type="ECO:0000256" key="14">
    <source>
        <dbReference type="NCBIfam" id="TIGR00437"/>
    </source>
</evidence>
<keyword evidence="11" id="KW-0406">Ion transport</keyword>
<feature type="binding site" evidence="16">
    <location>
        <position position="24"/>
    </location>
    <ligand>
        <name>Mg(2+)</name>
        <dbReference type="ChEBI" id="CHEBI:18420"/>
        <label>2</label>
    </ligand>
</feature>
<evidence type="ECO:0000256" key="13">
    <source>
        <dbReference type="ARBA" id="ARBA00023136"/>
    </source>
</evidence>
<evidence type="ECO:0000256" key="9">
    <source>
        <dbReference type="ARBA" id="ARBA00022989"/>
    </source>
</evidence>
<dbReference type="EMBL" id="JAGIYQ010000003">
    <property type="protein sequence ID" value="MBP0724745.1"/>
    <property type="molecule type" value="Genomic_DNA"/>
</dbReference>
<dbReference type="NCBIfam" id="TIGR00231">
    <property type="entry name" value="small_GTP"/>
    <property type="match status" value="1"/>
</dbReference>
<evidence type="ECO:0000256" key="6">
    <source>
        <dbReference type="ARBA" id="ARBA00022519"/>
    </source>
</evidence>
<gene>
    <name evidence="19" type="primary">feoB</name>
    <name evidence="19" type="ORF">J5Y03_06025</name>
</gene>
<reference evidence="19" key="1">
    <citation type="submission" date="2021-04" db="EMBL/GenBank/DDBJ databases">
        <title>Genome seq and assembly of Bacillus sp.</title>
        <authorList>
            <person name="Chhetri G."/>
        </authorList>
    </citation>
    <scope>NUCLEOTIDE SEQUENCE</scope>
    <source>
        <strain evidence="19">RG28</strain>
    </source>
</reference>
<dbReference type="InterPro" id="IPR003373">
    <property type="entry name" value="Fe2_transport_prot-B"/>
</dbReference>
<evidence type="ECO:0000256" key="16">
    <source>
        <dbReference type="PIRSR" id="PIRSR603373-2"/>
    </source>
</evidence>
<comment type="subcellular location">
    <subcellularLocation>
        <location evidence="2">Cell inner membrane</location>
        <topology evidence="2">Multi-pass membrane protein</topology>
    </subcellularLocation>
    <subcellularLocation>
        <location evidence="17">Cell membrane</location>
        <topology evidence="17">Multi-pass membrane protein</topology>
    </subcellularLocation>
</comment>
<dbReference type="Pfam" id="PF07664">
    <property type="entry name" value="FeoB_C"/>
    <property type="match status" value="1"/>
</dbReference>
<dbReference type="AlphaFoldDB" id="A0A940SI89"/>
<evidence type="ECO:0000256" key="15">
    <source>
        <dbReference type="PIRSR" id="PIRSR603373-1"/>
    </source>
</evidence>
<dbReference type="InterPro" id="IPR041069">
    <property type="entry name" value="FeoB_Cyto"/>
</dbReference>